<dbReference type="EMBL" id="NXID01000016">
    <property type="protein sequence ID" value="RXK16065.1"/>
    <property type="molecule type" value="Genomic_DNA"/>
</dbReference>
<gene>
    <name evidence="1" type="ORF">CP985_05685</name>
</gene>
<dbReference type="AlphaFoldDB" id="A0AAX2AIU3"/>
<keyword evidence="2" id="KW-1185">Reference proteome</keyword>
<dbReference type="RefSeq" id="WP_114841234.1">
    <property type="nucleotide sequence ID" value="NZ_CP031219.1"/>
</dbReference>
<dbReference type="Proteomes" id="UP000290092">
    <property type="component" value="Unassembled WGS sequence"/>
</dbReference>
<accession>A0AAX2AIU3</accession>
<reference evidence="1 2" key="1">
    <citation type="submission" date="2017-09" db="EMBL/GenBank/DDBJ databases">
        <title>Genomics of the genus Arcobacter.</title>
        <authorList>
            <person name="Perez-Cataluna A."/>
            <person name="Figueras M.J."/>
            <person name="Salas-Masso N."/>
        </authorList>
    </citation>
    <scope>NUCLEOTIDE SEQUENCE [LARGE SCALE GENOMIC DNA]</scope>
    <source>
        <strain evidence="1 2">CECT 7386</strain>
    </source>
</reference>
<dbReference type="KEGG" id="amyt:AMYT_0766"/>
<sequence length="69" mass="8102">MWCPKCCGKTKVVGTTTGTQNERFRTCLVCNYSFSTIEAIKFDDYWRDYAKETFESPFESQEPRAKENK</sequence>
<organism evidence="1 2">
    <name type="scientific">Malaciobacter mytili LMG 24559</name>
    <dbReference type="NCBI Taxonomy" id="1032238"/>
    <lineage>
        <taxon>Bacteria</taxon>
        <taxon>Pseudomonadati</taxon>
        <taxon>Campylobacterota</taxon>
        <taxon>Epsilonproteobacteria</taxon>
        <taxon>Campylobacterales</taxon>
        <taxon>Arcobacteraceae</taxon>
        <taxon>Malaciobacter</taxon>
    </lineage>
</organism>
<evidence type="ECO:0000313" key="1">
    <source>
        <dbReference type="EMBL" id="RXK16065.1"/>
    </source>
</evidence>
<protein>
    <submittedName>
        <fullName evidence="1">Uncharacterized protein</fullName>
    </submittedName>
</protein>
<proteinExistence type="predicted"/>
<evidence type="ECO:0000313" key="2">
    <source>
        <dbReference type="Proteomes" id="UP000290092"/>
    </source>
</evidence>
<name>A0AAX2AIU3_9BACT</name>
<comment type="caution">
    <text evidence="1">The sequence shown here is derived from an EMBL/GenBank/DDBJ whole genome shotgun (WGS) entry which is preliminary data.</text>
</comment>